<gene>
    <name evidence="3" type="ORF">E3N88_35009</name>
</gene>
<proteinExistence type="predicted"/>
<organism evidence="3 4">
    <name type="scientific">Mikania micrantha</name>
    <name type="common">bitter vine</name>
    <dbReference type="NCBI Taxonomy" id="192012"/>
    <lineage>
        <taxon>Eukaryota</taxon>
        <taxon>Viridiplantae</taxon>
        <taxon>Streptophyta</taxon>
        <taxon>Embryophyta</taxon>
        <taxon>Tracheophyta</taxon>
        <taxon>Spermatophyta</taxon>
        <taxon>Magnoliopsida</taxon>
        <taxon>eudicotyledons</taxon>
        <taxon>Gunneridae</taxon>
        <taxon>Pentapetalae</taxon>
        <taxon>asterids</taxon>
        <taxon>campanulids</taxon>
        <taxon>Asterales</taxon>
        <taxon>Asteraceae</taxon>
        <taxon>Asteroideae</taxon>
        <taxon>Heliantheae alliance</taxon>
        <taxon>Eupatorieae</taxon>
        <taxon>Mikania</taxon>
    </lineage>
</organism>
<dbReference type="InterPro" id="IPR011990">
    <property type="entry name" value="TPR-like_helical_dom_sf"/>
</dbReference>
<dbReference type="Proteomes" id="UP000326396">
    <property type="component" value="Linkage Group LG7"/>
</dbReference>
<name>A0A5N6LZR8_9ASTR</name>
<dbReference type="InterPro" id="IPR046960">
    <property type="entry name" value="PPR_At4g14850-like_plant"/>
</dbReference>
<evidence type="ECO:0000313" key="3">
    <source>
        <dbReference type="EMBL" id="KAD3067129.1"/>
    </source>
</evidence>
<dbReference type="Gene3D" id="1.25.40.10">
    <property type="entry name" value="Tetratricopeptide repeat domain"/>
    <property type="match status" value="2"/>
</dbReference>
<keyword evidence="4" id="KW-1185">Reference proteome</keyword>
<dbReference type="PROSITE" id="PS51375">
    <property type="entry name" value="PPR"/>
    <property type="match status" value="2"/>
</dbReference>
<comment type="caution">
    <text evidence="3">The sequence shown here is derived from an EMBL/GenBank/DDBJ whole genome shotgun (WGS) entry which is preliminary data.</text>
</comment>
<dbReference type="AlphaFoldDB" id="A0A5N6LZR8"/>
<feature type="repeat" description="PPR" evidence="2">
    <location>
        <begin position="80"/>
        <end position="114"/>
    </location>
</feature>
<reference evidence="3 4" key="1">
    <citation type="submission" date="2019-05" db="EMBL/GenBank/DDBJ databases">
        <title>Mikania micrantha, genome provides insights into the molecular mechanism of rapid growth.</title>
        <authorList>
            <person name="Liu B."/>
        </authorList>
    </citation>
    <scope>NUCLEOTIDE SEQUENCE [LARGE SCALE GENOMIC DNA]</scope>
    <source>
        <strain evidence="3">NLD-2019</strain>
        <tissue evidence="3">Leaf</tissue>
    </source>
</reference>
<evidence type="ECO:0000313" key="4">
    <source>
        <dbReference type="Proteomes" id="UP000326396"/>
    </source>
</evidence>
<sequence>MVLSISHSHPIQFHHHPYVKILNLCMDKRAYHQARMVHEHLNANGFYSNLHIKMKLVILYCKAGDMKSAREVFDEMRERSVVSWTALLFGYARNGYAEEAAKMFLGMRRAGVNANQFTYASTLSVCTSLMALRYGLQIQGCIHKSWFVDHSFVQCALIELHSKCGKMENACNIFGMMLIEDLVSWNSMIGALAIRGSSNDAIVMFRLMFGDGMTPDRFTLASVLMAYARSKNLSTVM</sequence>
<dbReference type="PANTHER" id="PTHR24015">
    <property type="entry name" value="OS07G0578800 PROTEIN-RELATED"/>
    <property type="match status" value="1"/>
</dbReference>
<accession>A0A5N6LZR8</accession>
<dbReference type="Pfam" id="PF13041">
    <property type="entry name" value="PPR_2"/>
    <property type="match status" value="1"/>
</dbReference>
<dbReference type="FunFam" id="1.25.40.10:FF:000381">
    <property type="entry name" value="Pentatricopeptide repeat-containing protein"/>
    <property type="match status" value="1"/>
</dbReference>
<dbReference type="EMBL" id="SZYD01000017">
    <property type="protein sequence ID" value="KAD3067129.1"/>
    <property type="molecule type" value="Genomic_DNA"/>
</dbReference>
<evidence type="ECO:0008006" key="5">
    <source>
        <dbReference type="Google" id="ProtNLM"/>
    </source>
</evidence>
<dbReference type="InterPro" id="IPR002885">
    <property type="entry name" value="PPR_rpt"/>
</dbReference>
<dbReference type="NCBIfam" id="TIGR00756">
    <property type="entry name" value="PPR"/>
    <property type="match status" value="3"/>
</dbReference>
<dbReference type="PANTHER" id="PTHR24015:SF739">
    <property type="entry name" value="OS03G0644200 PROTEIN"/>
    <property type="match status" value="1"/>
</dbReference>
<evidence type="ECO:0000256" key="2">
    <source>
        <dbReference type="PROSITE-ProRule" id="PRU00708"/>
    </source>
</evidence>
<protein>
    <recommendedName>
        <fullName evidence="5">Pentatricopeptide repeat-containing protein</fullName>
    </recommendedName>
</protein>
<feature type="repeat" description="PPR" evidence="2">
    <location>
        <begin position="181"/>
        <end position="215"/>
    </location>
</feature>
<evidence type="ECO:0000256" key="1">
    <source>
        <dbReference type="ARBA" id="ARBA00022737"/>
    </source>
</evidence>
<dbReference type="GO" id="GO:0009451">
    <property type="term" value="P:RNA modification"/>
    <property type="evidence" value="ECO:0007669"/>
    <property type="project" value="InterPro"/>
</dbReference>
<keyword evidence="1" id="KW-0677">Repeat</keyword>
<dbReference type="GO" id="GO:0003723">
    <property type="term" value="F:RNA binding"/>
    <property type="evidence" value="ECO:0007669"/>
    <property type="project" value="InterPro"/>
</dbReference>
<dbReference type="OrthoDB" id="1859199at2759"/>
<dbReference type="Pfam" id="PF01535">
    <property type="entry name" value="PPR"/>
    <property type="match status" value="2"/>
</dbReference>